<comment type="cofactor">
    <cofactor evidence="16">
        <name>Mg(2+)</name>
        <dbReference type="ChEBI" id="CHEBI:18420"/>
    </cofactor>
    <cofactor evidence="16">
        <name>Mn(2+)</name>
        <dbReference type="ChEBI" id="CHEBI:29035"/>
    </cofactor>
    <text evidence="16">Binds 2 magnesium or manganese ions per subunit.</text>
</comment>
<evidence type="ECO:0000256" key="16">
    <source>
        <dbReference type="PIRSR" id="PIRSR039102-3"/>
    </source>
</evidence>
<feature type="binding site" evidence="16">
    <location>
        <position position="271"/>
    </location>
    <ligand>
        <name>Mg(2+)</name>
        <dbReference type="ChEBI" id="CHEBI:18420"/>
        <label>2</label>
    </ligand>
</feature>
<dbReference type="InterPro" id="IPR011127">
    <property type="entry name" value="Dala_Dala_lig_N"/>
</dbReference>
<keyword evidence="12 14" id="KW-0961">Cell wall biogenesis/degradation</keyword>
<dbReference type="InterPro" id="IPR013815">
    <property type="entry name" value="ATP_grasp_subdomain_1"/>
</dbReference>
<keyword evidence="9 17" id="KW-0067">ATP-binding</keyword>
<comment type="subcellular location">
    <subcellularLocation>
        <location evidence="3 14">Cytoplasm</location>
    </subcellularLocation>
</comment>
<dbReference type="InterPro" id="IPR005905">
    <property type="entry name" value="D_ala_D_ala"/>
</dbReference>
<organism evidence="19 20">
    <name type="scientific">Phenylobacterium hankyongense</name>
    <dbReference type="NCBI Taxonomy" id="1813876"/>
    <lineage>
        <taxon>Bacteria</taxon>
        <taxon>Pseudomonadati</taxon>
        <taxon>Pseudomonadota</taxon>
        <taxon>Alphaproteobacteria</taxon>
        <taxon>Caulobacterales</taxon>
        <taxon>Caulobacteraceae</taxon>
        <taxon>Phenylobacterium</taxon>
    </lineage>
</organism>
<dbReference type="GO" id="GO:0071555">
    <property type="term" value="P:cell wall organization"/>
    <property type="evidence" value="ECO:0007669"/>
    <property type="project" value="UniProtKB-KW"/>
</dbReference>
<dbReference type="RefSeq" id="WP_111457893.1">
    <property type="nucleotide sequence ID" value="NZ_QFYP01000001.1"/>
</dbReference>
<keyword evidence="16" id="KW-0464">Manganese</keyword>
<evidence type="ECO:0000256" key="4">
    <source>
        <dbReference type="ARBA" id="ARBA00010871"/>
    </source>
</evidence>
<dbReference type="SUPFAM" id="SSF56059">
    <property type="entry name" value="Glutathione synthetase ATP-binding domain-like"/>
    <property type="match status" value="1"/>
</dbReference>
<dbReference type="OrthoDB" id="9813261at2"/>
<keyword evidence="6 14" id="KW-0963">Cytoplasm</keyword>
<sequence length="325" mass="34371">MTKPLSGHHVAVLLGGLSSEREVSLVSGRECADALERLGARVSRVDAGRDLAQVLSQLQPDVCFNALHGEWGEDGCVQGVLETLNLRYTHSGVLASALAMDKAKSKAVLAAAGVTVPGGGLFNRFEAARDHVMAPPYVVKPNAEGSSVGVFLVFEGANSPPQDIVAPAWTFGEEVMIEPYIRGKELACGVMDGKGMTVTEIIPRTGFYDYEAKYGEGGSTHVVPADLPPHVFENALRMSELAHAALGCRGVTRSDLRYDDINDILVLLEVNTQPGMTPTSLIPEQAAKQGVDFDRLVQWITEDAYARGVAGGTASSGEPSGQGAP</sequence>
<comment type="catalytic activity">
    <reaction evidence="13 14">
        <text>2 D-alanine + ATP = D-alanyl-D-alanine + ADP + phosphate + H(+)</text>
        <dbReference type="Rhea" id="RHEA:11224"/>
        <dbReference type="ChEBI" id="CHEBI:15378"/>
        <dbReference type="ChEBI" id="CHEBI:30616"/>
        <dbReference type="ChEBI" id="CHEBI:43474"/>
        <dbReference type="ChEBI" id="CHEBI:57416"/>
        <dbReference type="ChEBI" id="CHEBI:57822"/>
        <dbReference type="ChEBI" id="CHEBI:456216"/>
        <dbReference type="EC" id="6.3.2.4"/>
    </reaction>
</comment>
<dbReference type="InterPro" id="IPR016185">
    <property type="entry name" value="PreATP-grasp_dom_sf"/>
</dbReference>
<feature type="domain" description="ATP-grasp" evidence="18">
    <location>
        <begin position="106"/>
        <end position="302"/>
    </location>
</feature>
<dbReference type="NCBIfam" id="NF002378">
    <property type="entry name" value="PRK01372.1"/>
    <property type="match status" value="1"/>
</dbReference>
<name>A0A328AZQ4_9CAUL</name>
<evidence type="ECO:0000256" key="7">
    <source>
        <dbReference type="ARBA" id="ARBA00022598"/>
    </source>
</evidence>
<feature type="active site" evidence="15">
    <location>
        <position position="146"/>
    </location>
</feature>
<dbReference type="PIRSF" id="PIRSF039102">
    <property type="entry name" value="Ddl/VanB"/>
    <property type="match status" value="1"/>
</dbReference>
<reference evidence="20" key="1">
    <citation type="submission" date="2018-05" db="EMBL/GenBank/DDBJ databases">
        <authorList>
            <person name="Li X."/>
        </authorList>
    </citation>
    <scope>NUCLEOTIDE SEQUENCE [LARGE SCALE GENOMIC DNA]</scope>
    <source>
        <strain evidence="20">HKS-05</strain>
    </source>
</reference>
<dbReference type="InterPro" id="IPR000291">
    <property type="entry name" value="D-Ala_lig_Van_CS"/>
</dbReference>
<dbReference type="InterPro" id="IPR011761">
    <property type="entry name" value="ATP-grasp"/>
</dbReference>
<dbReference type="GO" id="GO:0008716">
    <property type="term" value="F:D-alanine-D-alanine ligase activity"/>
    <property type="evidence" value="ECO:0007669"/>
    <property type="project" value="UniProtKB-UniRule"/>
</dbReference>
<dbReference type="HAMAP" id="MF_00047">
    <property type="entry name" value="Dala_Dala_lig"/>
    <property type="match status" value="1"/>
</dbReference>
<dbReference type="UniPathway" id="UPA00219"/>
<comment type="pathway">
    <text evidence="14">Cell wall biogenesis; peptidoglycan biosynthesis.</text>
</comment>
<feature type="active site" evidence="15">
    <location>
        <position position="280"/>
    </location>
</feature>
<evidence type="ECO:0000256" key="13">
    <source>
        <dbReference type="ARBA" id="ARBA00047614"/>
    </source>
</evidence>
<evidence type="ECO:0000259" key="18">
    <source>
        <dbReference type="PROSITE" id="PS50975"/>
    </source>
</evidence>
<dbReference type="NCBIfam" id="TIGR01205">
    <property type="entry name" value="D_ala_D_alaTIGR"/>
    <property type="match status" value="1"/>
</dbReference>
<evidence type="ECO:0000256" key="2">
    <source>
        <dbReference type="ARBA" id="ARBA00003921"/>
    </source>
</evidence>
<keyword evidence="16" id="KW-0479">Metal-binding</keyword>
<dbReference type="AlphaFoldDB" id="A0A328AZQ4"/>
<keyword evidence="11 14" id="KW-0573">Peptidoglycan synthesis</keyword>
<proteinExistence type="inferred from homology"/>
<evidence type="ECO:0000256" key="6">
    <source>
        <dbReference type="ARBA" id="ARBA00022490"/>
    </source>
</evidence>
<dbReference type="PROSITE" id="PS50975">
    <property type="entry name" value="ATP_GRASP"/>
    <property type="match status" value="1"/>
</dbReference>
<comment type="cofactor">
    <cofactor evidence="1">
        <name>Mn(2+)</name>
        <dbReference type="ChEBI" id="CHEBI:29035"/>
    </cofactor>
</comment>
<comment type="similarity">
    <text evidence="4 14">Belongs to the D-alanine--D-alanine ligase family.</text>
</comment>
<dbReference type="EC" id="6.3.2.4" evidence="5 14"/>
<dbReference type="GO" id="GO:0005524">
    <property type="term" value="F:ATP binding"/>
    <property type="evidence" value="ECO:0007669"/>
    <property type="project" value="UniProtKB-UniRule"/>
</dbReference>
<accession>A0A328AZQ4</accession>
<dbReference type="PROSITE" id="PS00843">
    <property type="entry name" value="DALA_DALA_LIGASE_1"/>
    <property type="match status" value="1"/>
</dbReference>
<evidence type="ECO:0000256" key="9">
    <source>
        <dbReference type="ARBA" id="ARBA00022840"/>
    </source>
</evidence>
<dbReference type="GO" id="GO:0008360">
    <property type="term" value="P:regulation of cell shape"/>
    <property type="evidence" value="ECO:0007669"/>
    <property type="project" value="UniProtKB-KW"/>
</dbReference>
<keyword evidence="20" id="KW-1185">Reference proteome</keyword>
<keyword evidence="16" id="KW-0460">Magnesium</keyword>
<dbReference type="Gene3D" id="3.30.470.20">
    <property type="entry name" value="ATP-grasp fold, B domain"/>
    <property type="match status" value="1"/>
</dbReference>
<dbReference type="GO" id="GO:0009252">
    <property type="term" value="P:peptidoglycan biosynthetic process"/>
    <property type="evidence" value="ECO:0007669"/>
    <property type="project" value="UniProtKB-UniRule"/>
</dbReference>
<evidence type="ECO:0000313" key="20">
    <source>
        <dbReference type="Proteomes" id="UP000249842"/>
    </source>
</evidence>
<evidence type="ECO:0000256" key="14">
    <source>
        <dbReference type="HAMAP-Rule" id="MF_00047"/>
    </source>
</evidence>
<evidence type="ECO:0000256" key="8">
    <source>
        <dbReference type="ARBA" id="ARBA00022741"/>
    </source>
</evidence>
<dbReference type="GO" id="GO:0005737">
    <property type="term" value="C:cytoplasm"/>
    <property type="evidence" value="ECO:0007669"/>
    <property type="project" value="UniProtKB-SubCell"/>
</dbReference>
<protein>
    <recommendedName>
        <fullName evidence="5 14">D-alanine--D-alanine ligase</fullName>
        <ecNumber evidence="5 14">6.3.2.4</ecNumber>
    </recommendedName>
    <alternativeName>
        <fullName evidence="14">D-Ala-D-Ala ligase</fullName>
    </alternativeName>
    <alternativeName>
        <fullName evidence="14">D-alanylalanine synthetase</fullName>
    </alternativeName>
</protein>
<evidence type="ECO:0000313" key="19">
    <source>
        <dbReference type="EMBL" id="RAK60600.1"/>
    </source>
</evidence>
<dbReference type="Pfam" id="PF01820">
    <property type="entry name" value="Dala_Dala_lig_N"/>
    <property type="match status" value="1"/>
</dbReference>
<evidence type="ECO:0000256" key="10">
    <source>
        <dbReference type="ARBA" id="ARBA00022960"/>
    </source>
</evidence>
<feature type="binding site" evidence="16">
    <location>
        <position position="255"/>
    </location>
    <ligand>
        <name>Mg(2+)</name>
        <dbReference type="ChEBI" id="CHEBI:18420"/>
        <label>1</label>
    </ligand>
</feature>
<feature type="binding site" evidence="16">
    <location>
        <position position="269"/>
    </location>
    <ligand>
        <name>Mg(2+)</name>
        <dbReference type="ChEBI" id="CHEBI:18420"/>
        <label>1</label>
    </ligand>
</feature>
<evidence type="ECO:0000256" key="1">
    <source>
        <dbReference type="ARBA" id="ARBA00001936"/>
    </source>
</evidence>
<evidence type="ECO:0000256" key="3">
    <source>
        <dbReference type="ARBA" id="ARBA00004496"/>
    </source>
</evidence>
<comment type="caution">
    <text evidence="19">The sequence shown here is derived from an EMBL/GenBank/DDBJ whole genome shotgun (WGS) entry which is preliminary data.</text>
</comment>
<evidence type="ECO:0000256" key="17">
    <source>
        <dbReference type="PROSITE-ProRule" id="PRU00409"/>
    </source>
</evidence>
<dbReference type="PANTHER" id="PTHR23132:SF23">
    <property type="entry name" value="D-ALANINE--D-ALANINE LIGASE B"/>
    <property type="match status" value="1"/>
</dbReference>
<evidence type="ECO:0000256" key="11">
    <source>
        <dbReference type="ARBA" id="ARBA00022984"/>
    </source>
</evidence>
<gene>
    <name evidence="14" type="primary">ddl</name>
    <name evidence="19" type="ORF">DJ021_12685</name>
</gene>
<dbReference type="Pfam" id="PF07478">
    <property type="entry name" value="Dala_Dala_lig_C"/>
    <property type="match status" value="1"/>
</dbReference>
<dbReference type="PANTHER" id="PTHR23132">
    <property type="entry name" value="D-ALANINE--D-ALANINE LIGASE"/>
    <property type="match status" value="1"/>
</dbReference>
<evidence type="ECO:0000256" key="15">
    <source>
        <dbReference type="PIRSR" id="PIRSR039102-1"/>
    </source>
</evidence>
<keyword evidence="8 17" id="KW-0547">Nucleotide-binding</keyword>
<comment type="function">
    <text evidence="2 14">Cell wall formation.</text>
</comment>
<dbReference type="Gene3D" id="3.30.1490.20">
    <property type="entry name" value="ATP-grasp fold, A domain"/>
    <property type="match status" value="1"/>
</dbReference>
<dbReference type="GO" id="GO:0046872">
    <property type="term" value="F:metal ion binding"/>
    <property type="evidence" value="ECO:0007669"/>
    <property type="project" value="UniProtKB-KW"/>
</dbReference>
<evidence type="ECO:0000256" key="12">
    <source>
        <dbReference type="ARBA" id="ARBA00023316"/>
    </source>
</evidence>
<keyword evidence="7 14" id="KW-0436">Ligase</keyword>
<feature type="binding site" evidence="16">
    <location>
        <position position="269"/>
    </location>
    <ligand>
        <name>Mg(2+)</name>
        <dbReference type="ChEBI" id="CHEBI:18420"/>
        <label>2</label>
    </ligand>
</feature>
<dbReference type="Gene3D" id="3.40.50.20">
    <property type="match status" value="1"/>
</dbReference>
<dbReference type="SUPFAM" id="SSF52440">
    <property type="entry name" value="PreATP-grasp domain"/>
    <property type="match status" value="1"/>
</dbReference>
<feature type="active site" evidence="15">
    <location>
        <position position="20"/>
    </location>
</feature>
<dbReference type="EMBL" id="QFYP01000001">
    <property type="protein sequence ID" value="RAK60600.1"/>
    <property type="molecule type" value="Genomic_DNA"/>
</dbReference>
<dbReference type="InterPro" id="IPR011095">
    <property type="entry name" value="Dala_Dala_lig_C"/>
</dbReference>
<dbReference type="Proteomes" id="UP000249842">
    <property type="component" value="Unassembled WGS sequence"/>
</dbReference>
<evidence type="ECO:0000256" key="5">
    <source>
        <dbReference type="ARBA" id="ARBA00012216"/>
    </source>
</evidence>
<dbReference type="PROSITE" id="PS00844">
    <property type="entry name" value="DALA_DALA_LIGASE_2"/>
    <property type="match status" value="1"/>
</dbReference>
<keyword evidence="10 14" id="KW-0133">Cell shape</keyword>